<dbReference type="RefSeq" id="WP_152169044.1">
    <property type="nucleotide sequence ID" value="NZ_CP045096.1"/>
</dbReference>
<dbReference type="Pfam" id="PF12902">
    <property type="entry name" value="Ferritin-like"/>
    <property type="match status" value="1"/>
</dbReference>
<dbReference type="Gene3D" id="1.20.1260.10">
    <property type="match status" value="1"/>
</dbReference>
<protein>
    <recommendedName>
        <fullName evidence="1">Iminophenyl-pyruvate dimer synthase domain-containing protein</fullName>
    </recommendedName>
</protein>
<sequence>MPDLPAPDGKFFPRNLTARADYRVPGNPVGTRPESGVDNSFPGLEFDQRNLDTGFFPGLRVDFHRGEGARVLAFTGEPARSQGLTDADLSDARPLYVRALCGRTTVDQSERRVPTVDCAGLLGLDVWRHVHDLLAGAVTVLLEPLGPPGTPPPAVPDLNGTRLNGSSSVQLDPEGRIESVVLTAPRARYLDADGVIDPDVYRPGELTRSLCAPWQYDFRDCGCFYWAASKPDVTSSTDGSVPEVNFLRADRSTPPAADLASDEGGRRTALEFTYPRLISDWNVLPVVLDDREQAEPVSPPPAARAVAAARRDLMSPEDVAKELIRLAGVEHALCVEYLYAHYSLNAPLSLPRSADELTRRAHAAGQEVFAVAVDEMRHLRWVNEALAMFGRQPVLDRAEVIDREVDHQFGLERLTAERLQWFVDVEAPSRHTADDPDDPDGLDGMYVALHASVVGQPDLFPQSDRLAHLIKLIIDEGGDHHRRFLAVQGHLAGLEEERYLRRFGAPRDATETGLLDVCDQYYVLLLGTLRASLERFDGAGGALMAQTRLVMTNMHDLHHVLADRGVGPRFTMPDLPDQDGGTAAELSAAYRRLTRDAAATVTERLRVLVQGDRRLLRLARRHTADVEAVLAALTALDGG</sequence>
<accession>A0A5P8K458</accession>
<proteinExistence type="predicted"/>
<dbReference type="KEGG" id="sphv:F9278_16605"/>
<evidence type="ECO:0000313" key="2">
    <source>
        <dbReference type="EMBL" id="QFQ97568.1"/>
    </source>
</evidence>
<name>A0A5P8K458_9ACTN</name>
<dbReference type="InterPro" id="IPR026820">
    <property type="entry name" value="VioB/RebD_dom"/>
</dbReference>
<feature type="domain" description="Iminophenyl-pyruvate dimer synthase" evidence="1">
    <location>
        <begin position="328"/>
        <end position="434"/>
    </location>
</feature>
<dbReference type="EMBL" id="CP045096">
    <property type="protein sequence ID" value="QFQ97568.1"/>
    <property type="molecule type" value="Genomic_DNA"/>
</dbReference>
<evidence type="ECO:0000259" key="1">
    <source>
        <dbReference type="Pfam" id="PF12902"/>
    </source>
</evidence>
<gene>
    <name evidence="2" type="ORF">F9278_16605</name>
</gene>
<keyword evidence="3" id="KW-1185">Reference proteome</keyword>
<reference evidence="2 3" key="1">
    <citation type="submission" date="2019-10" db="EMBL/GenBank/DDBJ databases">
        <title>Streptomyces sp. strain GY16 isolated from leaves of Broussonetia papyrifera.</title>
        <authorList>
            <person name="Mo P."/>
        </authorList>
    </citation>
    <scope>NUCLEOTIDE SEQUENCE [LARGE SCALE GENOMIC DNA]</scope>
    <source>
        <strain evidence="2 3">GY16</strain>
    </source>
</reference>
<organism evidence="2 3">
    <name type="scientific">Streptomyces phaeolivaceus</name>
    <dbReference type="NCBI Taxonomy" id="2653200"/>
    <lineage>
        <taxon>Bacteria</taxon>
        <taxon>Bacillati</taxon>
        <taxon>Actinomycetota</taxon>
        <taxon>Actinomycetes</taxon>
        <taxon>Kitasatosporales</taxon>
        <taxon>Streptomycetaceae</taxon>
        <taxon>Streptomyces</taxon>
    </lineage>
</organism>
<dbReference type="AlphaFoldDB" id="A0A5P8K458"/>
<evidence type="ECO:0000313" key="3">
    <source>
        <dbReference type="Proteomes" id="UP000327294"/>
    </source>
</evidence>
<dbReference type="Proteomes" id="UP000327294">
    <property type="component" value="Chromosome"/>
</dbReference>
<dbReference type="InterPro" id="IPR012347">
    <property type="entry name" value="Ferritin-like"/>
</dbReference>